<accession>A0A926ESH9</accession>
<evidence type="ECO:0000256" key="1">
    <source>
        <dbReference type="ARBA" id="ARBA00023235"/>
    </source>
</evidence>
<dbReference type="Gene3D" id="2.60.120.10">
    <property type="entry name" value="Jelly Rolls"/>
    <property type="match status" value="2"/>
</dbReference>
<sequence>MNECLRKGDKEIPFGYTSIAEIDGVHSDMLMDFGTLRMKKGDVFEEEKDLECAYLLVSGEVKFSWCGKEQVASRGNCFDDGAWVLHVPAGTKIKITGIGEDSELTVHRTVNTTKFEPKLFAPEDTPTEYRGVGTMKETCTRVLRTFFDKSNAPWSNLILGEVINYPGKWSSFPPHDHPQPEIYYYKINPSNGYGFSELGDNVLKVHNNDTVFIDGVTHPQIATPGHALWYMWVIRHLDDNPYITPHFLEEFDYLRNPDTTIWPDGKIRQY</sequence>
<dbReference type="PIRSF" id="PIRSF036628">
    <property type="entry name" value="IolB"/>
    <property type="match status" value="1"/>
</dbReference>
<dbReference type="AlphaFoldDB" id="A0A926ESH9"/>
<keyword evidence="1 2" id="KW-0413">Isomerase</keyword>
<dbReference type="GO" id="GO:0008880">
    <property type="term" value="F:glucuronate isomerase activity"/>
    <property type="evidence" value="ECO:0007669"/>
    <property type="project" value="InterPro"/>
</dbReference>
<dbReference type="InterPro" id="IPR021120">
    <property type="entry name" value="KduI/IolB_isomerase"/>
</dbReference>
<gene>
    <name evidence="2" type="ORF">H8705_08870</name>
</gene>
<evidence type="ECO:0000313" key="3">
    <source>
        <dbReference type="Proteomes" id="UP000623678"/>
    </source>
</evidence>
<dbReference type="PANTHER" id="PTHR39193:SF1">
    <property type="entry name" value="5-DEOXY-GLUCURONATE ISOMERASE"/>
    <property type="match status" value="1"/>
</dbReference>
<dbReference type="GO" id="GO:0019310">
    <property type="term" value="P:inositol catabolic process"/>
    <property type="evidence" value="ECO:0007669"/>
    <property type="project" value="InterPro"/>
</dbReference>
<dbReference type="Proteomes" id="UP000623678">
    <property type="component" value="Unassembled WGS sequence"/>
</dbReference>
<proteinExistence type="predicted"/>
<organism evidence="2 3">
    <name type="scientific">Youxingia wuxianensis</name>
    <dbReference type="NCBI Taxonomy" id="2763678"/>
    <lineage>
        <taxon>Bacteria</taxon>
        <taxon>Bacillati</taxon>
        <taxon>Bacillota</taxon>
        <taxon>Clostridia</taxon>
        <taxon>Eubacteriales</taxon>
        <taxon>Oscillospiraceae</taxon>
        <taxon>Youxingia</taxon>
    </lineage>
</organism>
<dbReference type="SUPFAM" id="SSF51182">
    <property type="entry name" value="RmlC-like cupins"/>
    <property type="match status" value="1"/>
</dbReference>
<evidence type="ECO:0000313" key="2">
    <source>
        <dbReference type="EMBL" id="MBC8585694.1"/>
    </source>
</evidence>
<protein>
    <submittedName>
        <fullName evidence="2">5-deoxy-glucuronate isomerase</fullName>
    </submittedName>
</protein>
<dbReference type="InterPro" id="IPR024203">
    <property type="entry name" value="Deoxy-glucuronate_isom_IolB"/>
</dbReference>
<dbReference type="EMBL" id="JACRTD010000006">
    <property type="protein sequence ID" value="MBC8585694.1"/>
    <property type="molecule type" value="Genomic_DNA"/>
</dbReference>
<dbReference type="PANTHER" id="PTHR39193">
    <property type="entry name" value="5-DEOXY-GLUCURONATE ISOMERASE"/>
    <property type="match status" value="1"/>
</dbReference>
<keyword evidence="3" id="KW-1185">Reference proteome</keyword>
<reference evidence="2" key="1">
    <citation type="submission" date="2020-08" db="EMBL/GenBank/DDBJ databases">
        <title>Genome public.</title>
        <authorList>
            <person name="Liu C."/>
            <person name="Sun Q."/>
        </authorList>
    </citation>
    <scope>NUCLEOTIDE SEQUENCE</scope>
    <source>
        <strain evidence="2">NSJ-64</strain>
    </source>
</reference>
<dbReference type="InterPro" id="IPR014710">
    <property type="entry name" value="RmlC-like_jellyroll"/>
</dbReference>
<name>A0A926ESH9_9FIRM</name>
<comment type="caution">
    <text evidence="2">The sequence shown here is derived from an EMBL/GenBank/DDBJ whole genome shotgun (WGS) entry which is preliminary data.</text>
</comment>
<dbReference type="InterPro" id="IPR011051">
    <property type="entry name" value="RmlC_Cupin_sf"/>
</dbReference>
<dbReference type="Pfam" id="PF04962">
    <property type="entry name" value="KduI"/>
    <property type="match status" value="1"/>
</dbReference>